<proteinExistence type="predicted"/>
<feature type="compositionally biased region" description="Polar residues" evidence="1">
    <location>
        <begin position="210"/>
        <end position="228"/>
    </location>
</feature>
<sequence length="340" mass="36540">MHRPRNHSPANRPLRSGGGPSSLSVTPHSAAPALPNTKGKTPVGREASGDVPRGAINSVEGAPAEKPKRKPKKKGWKGWAMVYYDDNGNVIEERLRDETPPVERSMTSLLPETRSSRVTAAAMSDMVPEKRPRTSLSPQRGQPTLLCSSSVVRPTETAPTEPIEPQKADDIAQPKKRRKTSPGSTAQPDTSRANSAAPRPVPAPPKTRRQSNLSTGSPSNLARPNQSLPPRRAEPESTVSSLQAETSRKAETNRTADTSHTVETKGEGKKRLVGSGVMATQEDEQRPTSKATVSGELGEQERQLALVIQQTRRPIPTLSPESTSQISPSQIAESADPLVE</sequence>
<feature type="region of interest" description="Disordered" evidence="1">
    <location>
        <begin position="93"/>
        <end position="340"/>
    </location>
</feature>
<protein>
    <submittedName>
        <fullName evidence="2">Uncharacterized protein</fullName>
    </submittedName>
</protein>
<comment type="caution">
    <text evidence="2">The sequence shown here is derived from an EMBL/GenBank/DDBJ whole genome shotgun (WGS) entry which is preliminary data.</text>
</comment>
<feature type="region of interest" description="Disordered" evidence="1">
    <location>
        <begin position="1"/>
        <end position="78"/>
    </location>
</feature>
<feature type="compositionally biased region" description="Basic residues" evidence="1">
    <location>
        <begin position="67"/>
        <end position="76"/>
    </location>
</feature>
<feature type="compositionally biased region" description="Polar residues" evidence="1">
    <location>
        <begin position="319"/>
        <end position="332"/>
    </location>
</feature>
<feature type="compositionally biased region" description="Basic and acidic residues" evidence="1">
    <location>
        <begin position="260"/>
        <end position="270"/>
    </location>
</feature>
<dbReference type="Proteomes" id="UP000279259">
    <property type="component" value="Unassembled WGS sequence"/>
</dbReference>
<evidence type="ECO:0000313" key="2">
    <source>
        <dbReference type="EMBL" id="RSH89918.1"/>
    </source>
</evidence>
<name>A0A427YFP6_9TREE</name>
<gene>
    <name evidence="2" type="ORF">EHS25_001904</name>
</gene>
<dbReference type="AlphaFoldDB" id="A0A427YFP6"/>
<feature type="compositionally biased region" description="Basic and acidic residues" evidence="1">
    <location>
        <begin position="164"/>
        <end position="173"/>
    </location>
</feature>
<dbReference type="EMBL" id="RSCD01000012">
    <property type="protein sequence ID" value="RSH89918.1"/>
    <property type="molecule type" value="Genomic_DNA"/>
</dbReference>
<feature type="compositionally biased region" description="Polar residues" evidence="1">
    <location>
        <begin position="181"/>
        <end position="194"/>
    </location>
</feature>
<feature type="compositionally biased region" description="Low complexity" evidence="1">
    <location>
        <begin position="154"/>
        <end position="163"/>
    </location>
</feature>
<feature type="compositionally biased region" description="Polar residues" evidence="1">
    <location>
        <begin position="134"/>
        <end position="152"/>
    </location>
</feature>
<accession>A0A427YFP6</accession>
<evidence type="ECO:0000313" key="3">
    <source>
        <dbReference type="Proteomes" id="UP000279259"/>
    </source>
</evidence>
<organism evidence="2 3">
    <name type="scientific">Saitozyma podzolica</name>
    <dbReference type="NCBI Taxonomy" id="1890683"/>
    <lineage>
        <taxon>Eukaryota</taxon>
        <taxon>Fungi</taxon>
        <taxon>Dikarya</taxon>
        <taxon>Basidiomycota</taxon>
        <taxon>Agaricomycotina</taxon>
        <taxon>Tremellomycetes</taxon>
        <taxon>Tremellales</taxon>
        <taxon>Trimorphomycetaceae</taxon>
        <taxon>Saitozyma</taxon>
    </lineage>
</organism>
<reference evidence="2 3" key="1">
    <citation type="submission" date="2018-11" db="EMBL/GenBank/DDBJ databases">
        <title>Genome sequence of Saitozyma podzolica DSM 27192.</title>
        <authorList>
            <person name="Aliyu H."/>
            <person name="Gorte O."/>
            <person name="Ochsenreither K."/>
        </authorList>
    </citation>
    <scope>NUCLEOTIDE SEQUENCE [LARGE SCALE GENOMIC DNA]</scope>
    <source>
        <strain evidence="2 3">DSM 27192</strain>
    </source>
</reference>
<evidence type="ECO:0000256" key="1">
    <source>
        <dbReference type="SAM" id="MobiDB-lite"/>
    </source>
</evidence>
<keyword evidence="3" id="KW-1185">Reference proteome</keyword>